<dbReference type="RefSeq" id="XP_013317415.1">
    <property type="nucleotide sequence ID" value="XM_013461961.1"/>
</dbReference>
<dbReference type="STRING" id="348802.A0A0D2BWK7"/>
<dbReference type="PROSITE" id="PS00028">
    <property type="entry name" value="ZINC_FINGER_C2H2_1"/>
    <property type="match status" value="1"/>
</dbReference>
<sequence length="627" mass="69615">MSCGETPRSRSLGVLLAHLPDYGLIICKSCKFAIQPKALSSHLLRHHIYRDKRQNILDRVAELTLLEPDQVSLPTTKLSAFPHLPVALGFRCQFQLCSHLCISQKRMSQHLRENHGCVNVTDVDGYAERAYLQTFFKGNKTRYFEVKAKDEKASSGSPQEPPQYRFVETSQRDGDGGLSPKPLNDSTPHAVDVAPATHLPMADLLYLHHYTTVTGLSLTRGAEPTNLWTHDLPLQALAQPFLMHAILGVGAFHQALLTSNAIERRRHQSAGLLHQTAGLATFRSMVGHPTQETSTAFTAFSRLLGVQSCVQALLESEDSASQAVTNLGTSRISKILEFFLLLRGGLQILLSMQDLLPAGSGLILSAEILEGLDDLESPPAALDDSAPYLANELCTRLVSSDVSSSPDEWPLRMKSLTGVRQLMNLCVAVSTSKNTDPITDSWITATVPDLTRTTDDIQHVTRTLAESHRSADLLYRQTRLDHPAAFCPPLLCYPHIPKATYAKLVSLPSRLMARVVTPTPAETRAFDQAMAALISSFSRSYAMDAVWARWNGIESWPRMLSRYFDDMIKATNPLALVLVAHWCVLLSMQEDHYFFLRGQSQRMLKIIMENLSVDMQEFVEDCVSSLL</sequence>
<dbReference type="Pfam" id="PF12013">
    <property type="entry name" value="OrsD"/>
    <property type="match status" value="1"/>
</dbReference>
<proteinExistence type="predicted"/>
<evidence type="ECO:0000313" key="4">
    <source>
        <dbReference type="Proteomes" id="UP000054342"/>
    </source>
</evidence>
<dbReference type="EMBL" id="KN847319">
    <property type="protein sequence ID" value="KIW56831.1"/>
    <property type="molecule type" value="Genomic_DNA"/>
</dbReference>
<feature type="domain" description="C2H2-type" evidence="2">
    <location>
        <begin position="92"/>
        <end position="115"/>
    </location>
</feature>
<feature type="region of interest" description="Disordered" evidence="1">
    <location>
        <begin position="149"/>
        <end position="191"/>
    </location>
</feature>
<keyword evidence="4" id="KW-1185">Reference proteome</keyword>
<organism evidence="3 4">
    <name type="scientific">Exophiala xenobiotica</name>
    <dbReference type="NCBI Taxonomy" id="348802"/>
    <lineage>
        <taxon>Eukaryota</taxon>
        <taxon>Fungi</taxon>
        <taxon>Dikarya</taxon>
        <taxon>Ascomycota</taxon>
        <taxon>Pezizomycotina</taxon>
        <taxon>Eurotiomycetes</taxon>
        <taxon>Chaetothyriomycetidae</taxon>
        <taxon>Chaetothyriales</taxon>
        <taxon>Herpotrichiellaceae</taxon>
        <taxon>Exophiala</taxon>
    </lineage>
</organism>
<dbReference type="InterPro" id="IPR053157">
    <property type="entry name" value="Sterol_Uptake_Regulator"/>
</dbReference>
<accession>A0A0D2BWK7</accession>
<reference evidence="3 4" key="1">
    <citation type="submission" date="2015-01" db="EMBL/GenBank/DDBJ databases">
        <title>The Genome Sequence of Exophiala xenobiotica CBS118157.</title>
        <authorList>
            <consortium name="The Broad Institute Genomics Platform"/>
            <person name="Cuomo C."/>
            <person name="de Hoog S."/>
            <person name="Gorbushina A."/>
            <person name="Stielow B."/>
            <person name="Teixiera M."/>
            <person name="Abouelleil A."/>
            <person name="Chapman S.B."/>
            <person name="Priest M."/>
            <person name="Young S.K."/>
            <person name="Wortman J."/>
            <person name="Nusbaum C."/>
            <person name="Birren B."/>
        </authorList>
    </citation>
    <scope>NUCLEOTIDE SEQUENCE [LARGE SCALE GENOMIC DNA]</scope>
    <source>
        <strain evidence="3 4">CBS 118157</strain>
    </source>
</reference>
<dbReference type="AlphaFoldDB" id="A0A0D2BWK7"/>
<dbReference type="GeneID" id="25327360"/>
<evidence type="ECO:0000313" key="3">
    <source>
        <dbReference type="EMBL" id="KIW56831.1"/>
    </source>
</evidence>
<dbReference type="OrthoDB" id="416217at2759"/>
<dbReference type="Proteomes" id="UP000054342">
    <property type="component" value="Unassembled WGS sequence"/>
</dbReference>
<dbReference type="InterPro" id="IPR013087">
    <property type="entry name" value="Znf_C2H2_type"/>
</dbReference>
<evidence type="ECO:0000256" key="1">
    <source>
        <dbReference type="SAM" id="MobiDB-lite"/>
    </source>
</evidence>
<dbReference type="GO" id="GO:0001228">
    <property type="term" value="F:DNA-binding transcription activator activity, RNA polymerase II-specific"/>
    <property type="evidence" value="ECO:0007669"/>
    <property type="project" value="TreeGrafter"/>
</dbReference>
<name>A0A0D2BWK7_9EURO</name>
<dbReference type="PANTHER" id="PTHR47784:SF5">
    <property type="entry name" value="STEROL UPTAKE CONTROL PROTEIN 2"/>
    <property type="match status" value="1"/>
</dbReference>
<protein>
    <recommendedName>
        <fullName evidence="2">C2H2-type domain-containing protein</fullName>
    </recommendedName>
</protein>
<dbReference type="PANTHER" id="PTHR47784">
    <property type="entry name" value="STEROL UPTAKE CONTROL PROTEIN 2"/>
    <property type="match status" value="1"/>
</dbReference>
<gene>
    <name evidence="3" type="ORF">PV05_05452</name>
</gene>
<dbReference type="HOGENOM" id="CLU_024934_8_0_1"/>
<dbReference type="InterPro" id="IPR022698">
    <property type="entry name" value="OrsD"/>
</dbReference>
<evidence type="ECO:0000259" key="2">
    <source>
        <dbReference type="PROSITE" id="PS00028"/>
    </source>
</evidence>